<evidence type="ECO:0000256" key="1">
    <source>
        <dbReference type="SAM" id="Phobius"/>
    </source>
</evidence>
<feature type="transmembrane region" description="Helical" evidence="1">
    <location>
        <begin position="12"/>
        <end position="31"/>
    </location>
</feature>
<dbReference type="RefSeq" id="WP_013680075.1">
    <property type="nucleotide sequence ID" value="NC_015315.1"/>
</dbReference>
<evidence type="ECO:0000313" key="3">
    <source>
        <dbReference type="EMBL" id="AEA12739.1"/>
    </source>
</evidence>
<feature type="transmembrane region" description="Helical" evidence="1">
    <location>
        <begin position="308"/>
        <end position="330"/>
    </location>
</feature>
<organism evidence="3 4">
    <name type="scientific">Thermoproteus uzoniensis (strain 768-20)</name>
    <dbReference type="NCBI Taxonomy" id="999630"/>
    <lineage>
        <taxon>Archaea</taxon>
        <taxon>Thermoproteota</taxon>
        <taxon>Thermoprotei</taxon>
        <taxon>Thermoproteales</taxon>
        <taxon>Thermoproteaceae</taxon>
        <taxon>Thermoproteus</taxon>
    </lineage>
</organism>
<dbReference type="PANTHER" id="PTHR23518:SF2">
    <property type="entry name" value="MAJOR FACILITATOR SUPERFAMILY TRANSPORTER"/>
    <property type="match status" value="1"/>
</dbReference>
<dbReference type="GeneID" id="10360790"/>
<dbReference type="InterPro" id="IPR020846">
    <property type="entry name" value="MFS_dom"/>
</dbReference>
<dbReference type="OrthoDB" id="117970at2157"/>
<dbReference type="Pfam" id="PF07690">
    <property type="entry name" value="MFS_1"/>
    <property type="match status" value="1"/>
</dbReference>
<dbReference type="eggNOG" id="arCOG00130">
    <property type="taxonomic scope" value="Archaea"/>
</dbReference>
<dbReference type="AlphaFoldDB" id="F2L0S4"/>
<reference evidence="3 4" key="1">
    <citation type="journal article" date="2011" name="J. Bacteriol.">
        <title>Complete genome sequence of the thermoacidophilic crenarchaeon Thermoproteus uzoniensis 768-20.</title>
        <authorList>
            <person name="Mardanov A.V."/>
            <person name="Gumerov V.M."/>
            <person name="Beletsky A.V."/>
            <person name="Prokofeva M.I."/>
            <person name="Bonch-Osmolovskaya E.A."/>
            <person name="Ravin N.V."/>
            <person name="Skryabin K.G."/>
        </authorList>
    </citation>
    <scope>NUCLEOTIDE SEQUENCE [LARGE SCALE GENOMIC DNA]</scope>
    <source>
        <strain evidence="3 4">768-20</strain>
    </source>
</reference>
<keyword evidence="4" id="KW-1185">Reference proteome</keyword>
<proteinExistence type="predicted"/>
<accession>F2L0S4</accession>
<feature type="transmembrane region" description="Helical" evidence="1">
    <location>
        <begin position="159"/>
        <end position="178"/>
    </location>
</feature>
<dbReference type="SUPFAM" id="SSF103473">
    <property type="entry name" value="MFS general substrate transporter"/>
    <property type="match status" value="1"/>
</dbReference>
<dbReference type="Gene3D" id="1.20.1250.20">
    <property type="entry name" value="MFS general substrate transporter like domains"/>
    <property type="match status" value="1"/>
</dbReference>
<dbReference type="GO" id="GO:0022857">
    <property type="term" value="F:transmembrane transporter activity"/>
    <property type="evidence" value="ECO:0007669"/>
    <property type="project" value="InterPro"/>
</dbReference>
<evidence type="ECO:0000259" key="2">
    <source>
        <dbReference type="PROSITE" id="PS50850"/>
    </source>
</evidence>
<feature type="transmembrane region" description="Helical" evidence="1">
    <location>
        <begin position="210"/>
        <end position="232"/>
    </location>
</feature>
<gene>
    <name evidence="3" type="ordered locus">TUZN_1263</name>
</gene>
<evidence type="ECO:0000313" key="4">
    <source>
        <dbReference type="Proteomes" id="UP000008138"/>
    </source>
</evidence>
<feature type="transmembrane region" description="Helical" evidence="1">
    <location>
        <begin position="284"/>
        <end position="302"/>
    </location>
</feature>
<sequence>MSWLRGNVGVMIISWFLFAISSALTFPYLSMYMHLLGASDVDIGVATALGSLANMLAVLPGGVLTDVIGRRRSIIIGTWGITATQFLYAAVTDWRMFVAVYVVDSAMHFYQPALTAILLDSLPPERRGGGMMLTAILPQVPWLFLPPVGGYLLDVMGPAGMRISFLISGAVSAAVALFRMRALRETVPVREIPPRDVPKMVAQSLAFWKGLGALDGLVIYVLVLGLIVNAAAVPLQRFGVLYATEVLGLDNAAWGAIQSAATGIAMAFGLVMTPVIDRAPRATAMFSGLMLTAAGFMTAGLWRHKVAVALAALTSGVGSEMVVAVRRAVIGDRVAQTSRGRAMGASLALEYLGSVVGGLVGGYLYSISPNLSFLLSALAVFASSLYLAPYFLRDLGLWGEGDRSVP</sequence>
<feature type="transmembrane region" description="Helical" evidence="1">
    <location>
        <begin position="371"/>
        <end position="392"/>
    </location>
</feature>
<feature type="transmembrane region" description="Helical" evidence="1">
    <location>
        <begin position="252"/>
        <end position="272"/>
    </location>
</feature>
<dbReference type="EMBL" id="CP002590">
    <property type="protein sequence ID" value="AEA12739.1"/>
    <property type="molecule type" value="Genomic_DNA"/>
</dbReference>
<keyword evidence="1" id="KW-0472">Membrane</keyword>
<dbReference type="PANTHER" id="PTHR23518">
    <property type="entry name" value="C-METHYLTRANSFERASE"/>
    <property type="match status" value="1"/>
</dbReference>
<dbReference type="PROSITE" id="PS50850">
    <property type="entry name" value="MFS"/>
    <property type="match status" value="1"/>
</dbReference>
<name>F2L0S4_THEU7</name>
<dbReference type="STRING" id="999630.TUZN_1263"/>
<feature type="transmembrane region" description="Helical" evidence="1">
    <location>
        <begin position="342"/>
        <end position="365"/>
    </location>
</feature>
<dbReference type="InterPro" id="IPR036259">
    <property type="entry name" value="MFS_trans_sf"/>
</dbReference>
<reference key="2">
    <citation type="submission" date="2011-03" db="EMBL/GenBank/DDBJ databases">
        <title>Complete genome sequence of the thermoacidophilic crenarchaeon Thermoproteus uzoniensis 768-20.</title>
        <authorList>
            <person name="Mardanov A.V."/>
            <person name="Gumerov V.M."/>
            <person name="Beletsky A.V."/>
            <person name="Prokofeva M.I."/>
            <person name="Bonch-Osmolovskaya E.A."/>
            <person name="Ravin N.V."/>
            <person name="Skryabin K.G."/>
        </authorList>
    </citation>
    <scope>NUCLEOTIDE SEQUENCE</scope>
    <source>
        <strain>768-20</strain>
    </source>
</reference>
<feature type="transmembrane region" description="Helical" evidence="1">
    <location>
        <begin position="74"/>
        <end position="91"/>
    </location>
</feature>
<dbReference type="KEGG" id="tuz:TUZN_1263"/>
<dbReference type="Proteomes" id="UP000008138">
    <property type="component" value="Chromosome"/>
</dbReference>
<dbReference type="HOGENOM" id="CLU_677270_0_0_2"/>
<protein>
    <submittedName>
        <fullName evidence="3">Major facilitator superfamily MFS_1</fullName>
    </submittedName>
</protein>
<dbReference type="InterPro" id="IPR011701">
    <property type="entry name" value="MFS"/>
</dbReference>
<feature type="transmembrane region" description="Helical" evidence="1">
    <location>
        <begin position="43"/>
        <end position="62"/>
    </location>
</feature>
<feature type="domain" description="Major facilitator superfamily (MFS) profile" evidence="2">
    <location>
        <begin position="7"/>
        <end position="395"/>
    </location>
</feature>
<keyword evidence="1" id="KW-0812">Transmembrane</keyword>
<keyword evidence="1" id="KW-1133">Transmembrane helix</keyword>